<feature type="domain" description="Putative zinc-finger" evidence="1">
    <location>
        <begin position="11"/>
        <end position="44"/>
    </location>
</feature>
<evidence type="ECO:0000313" key="2">
    <source>
        <dbReference type="EMBL" id="NHC13349.1"/>
    </source>
</evidence>
<dbReference type="RefSeq" id="WP_166279635.1">
    <property type="nucleotide sequence ID" value="NZ_JAANNP010000002.1"/>
</dbReference>
<keyword evidence="3" id="KW-1185">Reference proteome</keyword>
<dbReference type="InterPro" id="IPR024020">
    <property type="entry name" value="Anit_sigma_mycothiol_RsrA"/>
</dbReference>
<dbReference type="Pfam" id="PF13490">
    <property type="entry name" value="zf-HC2"/>
    <property type="match status" value="1"/>
</dbReference>
<dbReference type="EMBL" id="JAANNP010000002">
    <property type="protein sequence ID" value="NHC13349.1"/>
    <property type="molecule type" value="Genomic_DNA"/>
</dbReference>
<dbReference type="NCBIfam" id="TIGR03988">
    <property type="entry name" value="antisig_RsrA"/>
    <property type="match status" value="1"/>
</dbReference>
<protein>
    <submittedName>
        <fullName evidence="2">Mycothiol system anti-sigma-R factor</fullName>
    </submittedName>
</protein>
<name>A0ABX0GUL6_9ACTN</name>
<gene>
    <name evidence="2" type="primary">rsrA</name>
    <name evidence="2" type="ORF">G9H71_06085</name>
</gene>
<proteinExistence type="predicted"/>
<sequence length="89" mass="9951">MSCGRHHQTPCVEVLARVYEYIDGELATSDCATVKQHLDECGPCLREFGIEEEVKVVVKRSCSDPAPEELRAKVLLRIRQAQLELAPEG</sequence>
<reference evidence="2 3" key="1">
    <citation type="submission" date="2020-03" db="EMBL/GenBank/DDBJ databases">
        <title>Two novel Motilibacter sp.</title>
        <authorList>
            <person name="Liu S."/>
        </authorList>
    </citation>
    <scope>NUCLEOTIDE SEQUENCE [LARGE SCALE GENOMIC DNA]</scope>
    <source>
        <strain evidence="2 3">E257</strain>
    </source>
</reference>
<dbReference type="InterPro" id="IPR027383">
    <property type="entry name" value="Znf_put"/>
</dbReference>
<organism evidence="2 3">
    <name type="scientific">Motilibacter deserti</name>
    <dbReference type="NCBI Taxonomy" id="2714956"/>
    <lineage>
        <taxon>Bacteria</taxon>
        <taxon>Bacillati</taxon>
        <taxon>Actinomycetota</taxon>
        <taxon>Actinomycetes</taxon>
        <taxon>Motilibacterales</taxon>
        <taxon>Motilibacteraceae</taxon>
        <taxon>Motilibacter</taxon>
    </lineage>
</organism>
<accession>A0ABX0GUL6</accession>
<dbReference type="Proteomes" id="UP000800981">
    <property type="component" value="Unassembled WGS sequence"/>
</dbReference>
<evidence type="ECO:0000313" key="3">
    <source>
        <dbReference type="Proteomes" id="UP000800981"/>
    </source>
</evidence>
<evidence type="ECO:0000259" key="1">
    <source>
        <dbReference type="Pfam" id="PF13490"/>
    </source>
</evidence>
<comment type="caution">
    <text evidence="2">The sequence shown here is derived from an EMBL/GenBank/DDBJ whole genome shotgun (WGS) entry which is preliminary data.</text>
</comment>